<reference evidence="1 2" key="1">
    <citation type="submission" date="2024-04" db="EMBL/GenBank/DDBJ databases">
        <title>Genome assembly C_amara_ONT_v2.</title>
        <authorList>
            <person name="Yant L."/>
            <person name="Moore C."/>
            <person name="Slenker M."/>
        </authorList>
    </citation>
    <scope>NUCLEOTIDE SEQUENCE [LARGE SCALE GENOMIC DNA]</scope>
    <source>
        <tissue evidence="1">Leaf</tissue>
    </source>
</reference>
<comment type="caution">
    <text evidence="1">The sequence shown here is derived from an EMBL/GenBank/DDBJ whole genome shotgun (WGS) entry which is preliminary data.</text>
</comment>
<organism evidence="1 2">
    <name type="scientific">Cardamine amara subsp. amara</name>
    <dbReference type="NCBI Taxonomy" id="228776"/>
    <lineage>
        <taxon>Eukaryota</taxon>
        <taxon>Viridiplantae</taxon>
        <taxon>Streptophyta</taxon>
        <taxon>Embryophyta</taxon>
        <taxon>Tracheophyta</taxon>
        <taxon>Spermatophyta</taxon>
        <taxon>Magnoliopsida</taxon>
        <taxon>eudicotyledons</taxon>
        <taxon>Gunneridae</taxon>
        <taxon>Pentapetalae</taxon>
        <taxon>rosids</taxon>
        <taxon>malvids</taxon>
        <taxon>Brassicales</taxon>
        <taxon>Brassicaceae</taxon>
        <taxon>Cardamineae</taxon>
        <taxon>Cardamine</taxon>
    </lineage>
</organism>
<dbReference type="AlphaFoldDB" id="A0ABD0Z4C6"/>
<protein>
    <submittedName>
        <fullName evidence="1">Uncharacterized protein</fullName>
    </submittedName>
</protein>
<accession>A0ABD0Z4C6</accession>
<dbReference type="Proteomes" id="UP001558713">
    <property type="component" value="Unassembled WGS sequence"/>
</dbReference>
<proteinExistence type="predicted"/>
<dbReference type="EMBL" id="JBANAX010000896">
    <property type="protein sequence ID" value="KAL1189492.1"/>
    <property type="molecule type" value="Genomic_DNA"/>
</dbReference>
<evidence type="ECO:0000313" key="1">
    <source>
        <dbReference type="EMBL" id="KAL1189492.1"/>
    </source>
</evidence>
<dbReference type="PANTHER" id="PTHR33067">
    <property type="entry name" value="RNA-DIRECTED DNA POLYMERASE-RELATED"/>
    <property type="match status" value="1"/>
</dbReference>
<dbReference type="PANTHER" id="PTHR33067:SF31">
    <property type="entry name" value="RNA-DIRECTED DNA POLYMERASE"/>
    <property type="match status" value="1"/>
</dbReference>
<dbReference type="InterPro" id="IPR021109">
    <property type="entry name" value="Peptidase_aspartic_dom_sf"/>
</dbReference>
<keyword evidence="2" id="KW-1185">Reference proteome</keyword>
<name>A0ABD0Z4C6_CARAN</name>
<evidence type="ECO:0000313" key="2">
    <source>
        <dbReference type="Proteomes" id="UP001558713"/>
    </source>
</evidence>
<gene>
    <name evidence="1" type="ORF">V5N11_000409</name>
</gene>
<sequence>MDITFAVASTKTSQGYIEDLHVRVGDCPLPSDFQIIEMSNGSSMPLILGRPFLATAGAFVDLPNKRIAFSHIDENVFYDATPEYANVSHDPCVAIDGGKKAVPRPPITLSNRNRVNEVLERDIHVYAKKSPRVCEKEQPKSEVLSLNSHVTLTTLRHVGDTIEYKLRYKGKAKPFSKIRAIITPEFKEKGQTVVDDMLAKVLEI</sequence>
<dbReference type="Gene3D" id="2.40.70.10">
    <property type="entry name" value="Acid Proteases"/>
    <property type="match status" value="1"/>
</dbReference>